<dbReference type="PANTHER" id="PTHR43441">
    <property type="entry name" value="RIBOSOMAL-PROTEIN-SERINE ACETYLTRANSFERASE"/>
    <property type="match status" value="1"/>
</dbReference>
<dbReference type="InterPro" id="IPR016181">
    <property type="entry name" value="Acyl_CoA_acyltransferase"/>
</dbReference>
<name>A0A2A5RLQ3_9LACT</name>
<accession>A0A2A5RLQ3</accession>
<dbReference type="RefSeq" id="WP_096818005.1">
    <property type="nucleotide sequence ID" value="NZ_JXJU01000005.1"/>
</dbReference>
<evidence type="ECO:0000259" key="1">
    <source>
        <dbReference type="PROSITE" id="PS51186"/>
    </source>
</evidence>
<proteinExistence type="predicted"/>
<dbReference type="PANTHER" id="PTHR43441:SF2">
    <property type="entry name" value="FAMILY ACETYLTRANSFERASE, PUTATIVE (AFU_ORTHOLOGUE AFUA_7G00850)-RELATED"/>
    <property type="match status" value="1"/>
</dbReference>
<dbReference type="STRING" id="1291764.GCA_001311235_02351"/>
<reference evidence="2 3" key="1">
    <citation type="submission" date="2014-12" db="EMBL/GenBank/DDBJ databases">
        <title>Draft genome sequences of 10 type strains of Lactococcus.</title>
        <authorList>
            <person name="Sun Z."/>
            <person name="Zhong Z."/>
            <person name="Liu W."/>
            <person name="Zhang W."/>
            <person name="Zhang H."/>
        </authorList>
    </citation>
    <scope>NUCLEOTIDE SEQUENCE [LARGE SCALE GENOMIC DNA]</scope>
    <source>
        <strain evidence="2 3">JCM 16395</strain>
    </source>
</reference>
<dbReference type="GO" id="GO:0008999">
    <property type="term" value="F:protein-N-terminal-alanine acetyltransferase activity"/>
    <property type="evidence" value="ECO:0007669"/>
    <property type="project" value="TreeGrafter"/>
</dbReference>
<dbReference type="InterPro" id="IPR051908">
    <property type="entry name" value="Ribosomal_N-acetyltransferase"/>
</dbReference>
<organism evidence="2 3">
    <name type="scientific">Lactococcus fujiensis JCM 16395</name>
    <dbReference type="NCBI Taxonomy" id="1291764"/>
    <lineage>
        <taxon>Bacteria</taxon>
        <taxon>Bacillati</taxon>
        <taxon>Bacillota</taxon>
        <taxon>Bacilli</taxon>
        <taxon>Lactobacillales</taxon>
        <taxon>Streptococcaceae</taxon>
        <taxon>Lactococcus</taxon>
    </lineage>
</organism>
<dbReference type="Pfam" id="PF13302">
    <property type="entry name" value="Acetyltransf_3"/>
    <property type="match status" value="1"/>
</dbReference>
<keyword evidence="3" id="KW-1185">Reference proteome</keyword>
<dbReference type="PROSITE" id="PS51186">
    <property type="entry name" value="GNAT"/>
    <property type="match status" value="1"/>
</dbReference>
<sequence length="217" mass="25693">MNYTEGKMPSLERVGGAYSIVEKLSVEKHAQDLYDVFGPHSQAQDWTYLALEPFDDYDKFLETLTQMERSTDPYYLTIIDKKTNRAIGSFAYMRIDFENRAMEIGWVVYSDLLKRSRVATEAQYLAMKYVFEELHYRRYEWKCDHLNRPSHNAALRLGFTYEGMFRNAAVYKGRTRDTDWFSIIDSEWPKRKKRLELWLSPQNFDATGKQIISLNSL</sequence>
<dbReference type="GO" id="GO:1990189">
    <property type="term" value="F:protein N-terminal-serine acetyltransferase activity"/>
    <property type="evidence" value="ECO:0007669"/>
    <property type="project" value="TreeGrafter"/>
</dbReference>
<evidence type="ECO:0000313" key="2">
    <source>
        <dbReference type="EMBL" id="PCS00200.1"/>
    </source>
</evidence>
<dbReference type="FunFam" id="3.40.630.30:FF:000047">
    <property type="entry name" value="Acetyltransferase, GNAT family"/>
    <property type="match status" value="1"/>
</dbReference>
<evidence type="ECO:0000313" key="3">
    <source>
        <dbReference type="Proteomes" id="UP000218181"/>
    </source>
</evidence>
<dbReference type="OrthoDB" id="9795199at2"/>
<feature type="domain" description="N-acetyltransferase" evidence="1">
    <location>
        <begin position="19"/>
        <end position="177"/>
    </location>
</feature>
<protein>
    <recommendedName>
        <fullName evidence="1">N-acetyltransferase domain-containing protein</fullName>
    </recommendedName>
</protein>
<dbReference type="Proteomes" id="UP000218181">
    <property type="component" value="Unassembled WGS sequence"/>
</dbReference>
<dbReference type="SUPFAM" id="SSF55729">
    <property type="entry name" value="Acyl-CoA N-acyltransferases (Nat)"/>
    <property type="match status" value="1"/>
</dbReference>
<comment type="caution">
    <text evidence="2">The sequence shown here is derived from an EMBL/GenBank/DDBJ whole genome shotgun (WGS) entry which is preliminary data.</text>
</comment>
<dbReference type="AlphaFoldDB" id="A0A2A5RLQ3"/>
<dbReference type="EMBL" id="JXJU01000005">
    <property type="protein sequence ID" value="PCS00200.1"/>
    <property type="molecule type" value="Genomic_DNA"/>
</dbReference>
<dbReference type="Gene3D" id="3.40.630.30">
    <property type="match status" value="1"/>
</dbReference>
<dbReference type="InterPro" id="IPR000182">
    <property type="entry name" value="GNAT_dom"/>
</dbReference>
<gene>
    <name evidence="2" type="ORF">RT41_GL001511</name>
</gene>